<dbReference type="Pfam" id="PF00664">
    <property type="entry name" value="ABC_membrane"/>
    <property type="match status" value="2"/>
</dbReference>
<dbReference type="GO" id="GO:0015421">
    <property type="term" value="F:ABC-type oligopeptide transporter activity"/>
    <property type="evidence" value="ECO:0007669"/>
    <property type="project" value="TreeGrafter"/>
</dbReference>
<keyword evidence="4" id="KW-0067">ATP-binding</keyword>
<evidence type="ECO:0000256" key="1">
    <source>
        <dbReference type="ARBA" id="ARBA00004141"/>
    </source>
</evidence>
<feature type="compositionally biased region" description="Low complexity" evidence="7">
    <location>
        <begin position="694"/>
        <end position="703"/>
    </location>
</feature>
<feature type="compositionally biased region" description="Basic and acidic residues" evidence="7">
    <location>
        <begin position="731"/>
        <end position="748"/>
    </location>
</feature>
<evidence type="ECO:0000256" key="6">
    <source>
        <dbReference type="ARBA" id="ARBA00023136"/>
    </source>
</evidence>
<feature type="domain" description="ABC transporter" evidence="9">
    <location>
        <begin position="452"/>
        <end position="704"/>
    </location>
</feature>
<dbReference type="InterPro" id="IPR036640">
    <property type="entry name" value="ABC1_TM_sf"/>
</dbReference>
<feature type="compositionally biased region" description="Basic residues" evidence="7">
    <location>
        <begin position="425"/>
        <end position="439"/>
    </location>
</feature>
<dbReference type="SUPFAM" id="SSF52047">
    <property type="entry name" value="RNI-like"/>
    <property type="match status" value="1"/>
</dbReference>
<feature type="region of interest" description="Disordered" evidence="7">
    <location>
        <begin position="921"/>
        <end position="957"/>
    </location>
</feature>
<evidence type="ECO:0000256" key="8">
    <source>
        <dbReference type="SAM" id="Phobius"/>
    </source>
</evidence>
<feature type="compositionally biased region" description="Low complexity" evidence="7">
    <location>
        <begin position="401"/>
        <end position="424"/>
    </location>
</feature>
<dbReference type="GO" id="GO:0005743">
    <property type="term" value="C:mitochondrial inner membrane"/>
    <property type="evidence" value="ECO:0007669"/>
    <property type="project" value="TreeGrafter"/>
</dbReference>
<name>A0A8H5D210_9AGAR</name>
<dbReference type="PROSITE" id="PS50893">
    <property type="entry name" value="ABC_TRANSPORTER_2"/>
    <property type="match status" value="2"/>
</dbReference>
<dbReference type="CDD" id="cd18578">
    <property type="entry name" value="ABC_6TM_Pgp_ABCB1_D2_like"/>
    <property type="match status" value="1"/>
</dbReference>
<sequence>MRRASTLAVETRFSSDHDDDLYYDLDLSPRSSIYSAETKSISSFKHAQDAPPSITSVAPATPTLQPPAPSIKLLFSLLSRRHVLCLLVPAISSSVIAGGIAPFMTYVVGQAFDGFSKFPVGPNPPQAAKDALLQSVGMAALELVGLAVGSLALGSVTSSLWIWTGERNAMAVCKAVYRSVAQKDMVWFDTHLGDQDAGGMMAKFSRETDDVRMATSLASGYLIQYLTTTLTCLILAFIRSWALTLVILSAVPLLILIQSLSQSLATPLLFHERSETATAATFVDRALTAISTVKAFNAQAFELTRAIGAFESLKLAAKRLNKVWGVTSALAQFVMMAMFVQGFWFGSKLVRDGKVSAGDVMATFWACLIATSNLQMCIPQFIVLAKGKFAMAALMETIHDSPSSSPSTLPTSPLPSAVRSSVRSSSRRQKPSSRPRNHTLQKITPTRCYGEFALHDVSFAYPSKPSTTVLSNVSLYLPANETTFIVGASGSGKSTIAALLMQMYEPSSGTVMLDDQDVRYLDNTWLRSQIAGVSQGFGGVVVLDGRTLWENVAVGIYGRPDGATALVKNSEVEEACRMAMVHEFVKDLPDGYKTVLGSSSAATGVALSGGQRQRLALARARVRDPNVLILDEATSALDATSRILVFEAIKQWRKNKTTIVITHDLSQIQSQDFVYVLKNGRVVEQGYRADLERAAPAAPASSSISTDLDEEDGEGEFRKMMESQRAMGGFPEKDIDADNDNDDHKESDDSPTLEDEEPTPKEAVGKRLSLNTIRPLTFGNWMFDVVADLTSQISSNPAPAAPKEAVAAAHSTRPLSRFIPFPPTIREEDEAGDDAQFVRRPRRPSSTLLTPATPTTIGRVVSRRYSLQFTPTSPTSTVFSQSWNYVTPKDVKQMQEEDEDEKQFGEQKDVVRDAGRVAATMRENRSRKRPEITIRVPSPTPQETLESHDGAEEEDEQPPKFWQLIRRSWPTIPQKPFLIFGLLICLASGSVTPIFSFLLSRLLFEVSIGAQNVSTINIFGAIVLSVAAFDGFLLASSTTSWNLLAWCGPLIFVPSHTISPARLIQVIVKDGDDGRTLISMVIGQCLVVCAMLSIGLIWAMVRGWELTLVGLGIAPVFAGVMAVQTQLVGKCEVRNKRAREEVARGWYDVMCNIKGIRSMGIIQPFMDSFDLSVEKALDTGVKGAWVEGGTHGVASGLIYAAEAVLFYVGAVLVAKSRYSYLQMVEVLNLVVFSVTIGSQLMAFTEKIAKSAQATHDLMTLTELSTDNASESKGLLNPSPSALASGSISFEDVSFAYPSRPSMLTLNNFNLRINQGECIALVGSSGSGKSTVASLLQRLYEPLEGRIRFGGVDAKEVDVQCLRSGLGVVSQAPQLFEGASIEDNILYGRAARLANVDWLDNVEGGFKAPLGEVSGGQAQRIQIARALARSGVHLLILDECTSALDAENQRQVLEAIVNVKRTAAEGRGLKMVVITHKVEVMQMCDRVVVVKDGEVFEEGSYEDLIERKGGVFRELARGGVWEILQTPPNADKLRGRVWEYLRRIRTLFILDPTENEISMWSAIEKWLDKPQPLLPNLKELTLSLRGGWNRPDFIDPLMSLVPKSLTSFVVRMSFPQHLSSTTKVETLRLYQTFASHGVELQNLSYYGDVNDDLLLVIGSFKTIRALTVTPEYKMTARRNATSLSELIERLPLLTSLHLDYSAVLPPSKGSLEYFALQEIELRLNPEDFIGNRSSLEYFTCPNLRTLKIRIHYSRHLTSWVIIFEKLSRAFPRAEAIDVELEGIVQDCPPLHIHDLSPLFLKPIDSLQLKNVPYEFTGDDLAVMTKTWANIRCLALSGIGPVFNTTAIVPLSQLHHLEYLCIRLNCMDLIAYPIESLPKPQNVLNEMSLVCPIWNSTLRAASTLAQKLRLLFPRVWNIDAKGSVIFDLQEAIAALD</sequence>
<dbReference type="OrthoDB" id="6500128at2759"/>
<dbReference type="InterPro" id="IPR017871">
    <property type="entry name" value="ABC_transporter-like_CS"/>
</dbReference>
<keyword evidence="12" id="KW-1185">Reference proteome</keyword>
<protein>
    <submittedName>
        <fullName evidence="11">Uncharacterized protein</fullName>
    </submittedName>
</protein>
<evidence type="ECO:0000313" key="11">
    <source>
        <dbReference type="EMBL" id="KAF5350692.1"/>
    </source>
</evidence>
<dbReference type="InterPro" id="IPR039421">
    <property type="entry name" value="Type_1_exporter"/>
</dbReference>
<comment type="subcellular location">
    <subcellularLocation>
        <location evidence="1">Membrane</location>
        <topology evidence="1">Multi-pass membrane protein</topology>
    </subcellularLocation>
</comment>
<feature type="region of interest" description="Disordered" evidence="7">
    <location>
        <begin position="400"/>
        <end position="440"/>
    </location>
</feature>
<evidence type="ECO:0000256" key="5">
    <source>
        <dbReference type="ARBA" id="ARBA00022989"/>
    </source>
</evidence>
<reference evidence="11 12" key="1">
    <citation type="journal article" date="2020" name="ISME J.">
        <title>Uncovering the hidden diversity of litter-decomposition mechanisms in mushroom-forming fungi.</title>
        <authorList>
            <person name="Floudas D."/>
            <person name="Bentzer J."/>
            <person name="Ahren D."/>
            <person name="Johansson T."/>
            <person name="Persson P."/>
            <person name="Tunlid A."/>
        </authorList>
    </citation>
    <scope>NUCLEOTIDE SEQUENCE [LARGE SCALE GENOMIC DNA]</scope>
    <source>
        <strain evidence="11 12">CBS 146.42</strain>
    </source>
</reference>
<feature type="transmembrane region" description="Helical" evidence="8">
    <location>
        <begin position="222"/>
        <end position="241"/>
    </location>
</feature>
<evidence type="ECO:0000256" key="3">
    <source>
        <dbReference type="ARBA" id="ARBA00022741"/>
    </source>
</evidence>
<feature type="domain" description="ABC transmembrane type-1" evidence="10">
    <location>
        <begin position="979"/>
        <end position="1224"/>
    </location>
</feature>
<dbReference type="PANTHER" id="PTHR43394">
    <property type="entry name" value="ATP-DEPENDENT PERMEASE MDL1, MITOCHONDRIAL"/>
    <property type="match status" value="1"/>
</dbReference>
<dbReference type="GO" id="GO:0090374">
    <property type="term" value="P:oligopeptide export from mitochondrion"/>
    <property type="evidence" value="ECO:0007669"/>
    <property type="project" value="TreeGrafter"/>
</dbReference>
<dbReference type="SMART" id="SM00382">
    <property type="entry name" value="AAA"/>
    <property type="match status" value="2"/>
</dbReference>
<dbReference type="Gene3D" id="3.40.50.300">
    <property type="entry name" value="P-loop containing nucleotide triphosphate hydrolases"/>
    <property type="match status" value="2"/>
</dbReference>
<feature type="domain" description="ABC transmembrane type-1" evidence="10">
    <location>
        <begin position="90"/>
        <end position="386"/>
    </location>
</feature>
<dbReference type="SUPFAM" id="SSF90123">
    <property type="entry name" value="ABC transporter transmembrane region"/>
    <property type="match status" value="2"/>
</dbReference>
<dbReference type="InterPro" id="IPR027417">
    <property type="entry name" value="P-loop_NTPase"/>
</dbReference>
<evidence type="ECO:0000256" key="4">
    <source>
        <dbReference type="ARBA" id="ARBA00022840"/>
    </source>
</evidence>
<dbReference type="Pfam" id="PF00005">
    <property type="entry name" value="ABC_tran"/>
    <property type="match status" value="2"/>
</dbReference>
<gene>
    <name evidence="11" type="ORF">D9756_008502</name>
</gene>
<dbReference type="Proteomes" id="UP000559027">
    <property type="component" value="Unassembled WGS sequence"/>
</dbReference>
<evidence type="ECO:0000256" key="7">
    <source>
        <dbReference type="SAM" id="MobiDB-lite"/>
    </source>
</evidence>
<dbReference type="PROSITE" id="PS00211">
    <property type="entry name" value="ABC_TRANSPORTER_1"/>
    <property type="match status" value="1"/>
</dbReference>
<dbReference type="FunFam" id="3.40.50.300:FF:001471">
    <property type="entry name" value="P-loop containing nucleoside triphosphate hydrolase protein"/>
    <property type="match status" value="1"/>
</dbReference>
<proteinExistence type="predicted"/>
<feature type="transmembrane region" description="Helical" evidence="8">
    <location>
        <begin position="1076"/>
        <end position="1099"/>
    </location>
</feature>
<dbReference type="InterPro" id="IPR011527">
    <property type="entry name" value="ABC1_TM_dom"/>
</dbReference>
<dbReference type="EMBL" id="JAACJO010000014">
    <property type="protein sequence ID" value="KAF5350692.1"/>
    <property type="molecule type" value="Genomic_DNA"/>
</dbReference>
<feature type="transmembrane region" description="Helical" evidence="8">
    <location>
        <begin position="83"/>
        <end position="108"/>
    </location>
</feature>
<evidence type="ECO:0000256" key="2">
    <source>
        <dbReference type="ARBA" id="ARBA00022692"/>
    </source>
</evidence>
<dbReference type="CDD" id="cd18577">
    <property type="entry name" value="ABC_6TM_Pgp_ABCB1_D1_like"/>
    <property type="match status" value="1"/>
</dbReference>
<accession>A0A8H5D210</accession>
<keyword evidence="2 8" id="KW-0812">Transmembrane</keyword>
<dbReference type="InterPro" id="IPR032675">
    <property type="entry name" value="LRR_dom_sf"/>
</dbReference>
<organism evidence="11 12">
    <name type="scientific">Leucocoprinus leucothites</name>
    <dbReference type="NCBI Taxonomy" id="201217"/>
    <lineage>
        <taxon>Eukaryota</taxon>
        <taxon>Fungi</taxon>
        <taxon>Dikarya</taxon>
        <taxon>Basidiomycota</taxon>
        <taxon>Agaricomycotina</taxon>
        <taxon>Agaricomycetes</taxon>
        <taxon>Agaricomycetidae</taxon>
        <taxon>Agaricales</taxon>
        <taxon>Agaricineae</taxon>
        <taxon>Agaricaceae</taxon>
        <taxon>Leucocoprinus</taxon>
    </lineage>
</organism>
<dbReference type="InterPro" id="IPR003439">
    <property type="entry name" value="ABC_transporter-like_ATP-bd"/>
</dbReference>
<feature type="transmembrane region" description="Helical" evidence="8">
    <location>
        <begin position="1016"/>
        <end position="1036"/>
    </location>
</feature>
<feature type="transmembrane region" description="Helical" evidence="8">
    <location>
        <begin position="143"/>
        <end position="164"/>
    </location>
</feature>
<feature type="transmembrane region" description="Helical" evidence="8">
    <location>
        <begin position="247"/>
        <end position="270"/>
    </location>
</feature>
<keyword evidence="3" id="KW-0547">Nucleotide-binding</keyword>
<feature type="transmembrane region" description="Helical" evidence="8">
    <location>
        <begin position="977"/>
        <end position="1004"/>
    </location>
</feature>
<evidence type="ECO:0000313" key="12">
    <source>
        <dbReference type="Proteomes" id="UP000559027"/>
    </source>
</evidence>
<feature type="region of interest" description="Disordered" evidence="7">
    <location>
        <begin position="725"/>
        <end position="766"/>
    </location>
</feature>
<feature type="transmembrane region" description="Helical" evidence="8">
    <location>
        <begin position="1106"/>
        <end position="1127"/>
    </location>
</feature>
<evidence type="ECO:0000259" key="10">
    <source>
        <dbReference type="PROSITE" id="PS50929"/>
    </source>
</evidence>
<evidence type="ECO:0000259" key="9">
    <source>
        <dbReference type="PROSITE" id="PS50893"/>
    </source>
</evidence>
<dbReference type="GO" id="GO:0016887">
    <property type="term" value="F:ATP hydrolysis activity"/>
    <property type="evidence" value="ECO:0007669"/>
    <property type="project" value="InterPro"/>
</dbReference>
<dbReference type="SUPFAM" id="SSF52540">
    <property type="entry name" value="P-loop containing nucleoside triphosphate hydrolases"/>
    <property type="match status" value="2"/>
</dbReference>
<dbReference type="Gene3D" id="1.20.1560.10">
    <property type="entry name" value="ABC transporter type 1, transmembrane domain"/>
    <property type="match status" value="2"/>
</dbReference>
<comment type="caution">
    <text evidence="11">The sequence shown here is derived from an EMBL/GenBank/DDBJ whole genome shotgun (WGS) entry which is preliminary data.</text>
</comment>
<dbReference type="GO" id="GO:0005524">
    <property type="term" value="F:ATP binding"/>
    <property type="evidence" value="ECO:0007669"/>
    <property type="project" value="UniProtKB-KW"/>
</dbReference>
<dbReference type="PROSITE" id="PS50929">
    <property type="entry name" value="ABC_TM1F"/>
    <property type="match status" value="2"/>
</dbReference>
<feature type="region of interest" description="Disordered" evidence="7">
    <location>
        <begin position="816"/>
        <end position="835"/>
    </location>
</feature>
<dbReference type="InterPro" id="IPR003593">
    <property type="entry name" value="AAA+_ATPase"/>
</dbReference>
<keyword evidence="5 8" id="KW-1133">Transmembrane helix</keyword>
<dbReference type="PANTHER" id="PTHR43394:SF15">
    <property type="entry name" value="ALPHA-FACTOR-TRANSPORTING ATPASE"/>
    <property type="match status" value="1"/>
</dbReference>
<feature type="domain" description="ABC transporter" evidence="9">
    <location>
        <begin position="1287"/>
        <end position="1516"/>
    </location>
</feature>
<feature type="transmembrane region" description="Helical" evidence="8">
    <location>
        <begin position="323"/>
        <end position="343"/>
    </location>
</feature>
<feature type="transmembrane region" description="Helical" evidence="8">
    <location>
        <begin position="1226"/>
        <end position="1244"/>
    </location>
</feature>
<dbReference type="Gene3D" id="3.80.10.10">
    <property type="entry name" value="Ribonuclease Inhibitor"/>
    <property type="match status" value="1"/>
</dbReference>
<feature type="transmembrane region" description="Helical" evidence="8">
    <location>
        <begin position="1196"/>
        <end position="1214"/>
    </location>
</feature>
<feature type="region of interest" description="Disordered" evidence="7">
    <location>
        <begin position="692"/>
        <end position="713"/>
    </location>
</feature>
<keyword evidence="6 8" id="KW-0472">Membrane</keyword>